<gene>
    <name evidence="2" type="ORF">A3B21_01830</name>
</gene>
<evidence type="ECO:0000313" key="2">
    <source>
        <dbReference type="EMBL" id="OGL80094.1"/>
    </source>
</evidence>
<feature type="region of interest" description="Disordered" evidence="1">
    <location>
        <begin position="1"/>
        <end position="86"/>
    </location>
</feature>
<reference evidence="2 3" key="1">
    <citation type="journal article" date="2016" name="Nat. Commun.">
        <title>Thousands of microbial genomes shed light on interconnected biogeochemical processes in an aquifer system.</title>
        <authorList>
            <person name="Anantharaman K."/>
            <person name="Brown C.T."/>
            <person name="Hug L.A."/>
            <person name="Sharon I."/>
            <person name="Castelle C.J."/>
            <person name="Probst A.J."/>
            <person name="Thomas B.C."/>
            <person name="Singh A."/>
            <person name="Wilkins M.J."/>
            <person name="Karaoz U."/>
            <person name="Brodie E.L."/>
            <person name="Williams K.H."/>
            <person name="Hubbard S.S."/>
            <person name="Banfield J.F."/>
        </authorList>
    </citation>
    <scope>NUCLEOTIDE SEQUENCE [LARGE SCALE GENOMIC DNA]</scope>
</reference>
<feature type="compositionally biased region" description="Polar residues" evidence="1">
    <location>
        <begin position="70"/>
        <end position="79"/>
    </location>
</feature>
<evidence type="ECO:0000256" key="1">
    <source>
        <dbReference type="SAM" id="MobiDB-lite"/>
    </source>
</evidence>
<feature type="compositionally biased region" description="Basic and acidic residues" evidence="1">
    <location>
        <begin position="57"/>
        <end position="69"/>
    </location>
</feature>
<organism evidence="2 3">
    <name type="scientific">Candidatus Uhrbacteria bacterium RIFCSPLOWO2_01_FULL_47_24</name>
    <dbReference type="NCBI Taxonomy" id="1802401"/>
    <lineage>
        <taxon>Bacteria</taxon>
        <taxon>Candidatus Uhriibacteriota</taxon>
    </lineage>
</organism>
<dbReference type="EMBL" id="MGEJ01000014">
    <property type="protein sequence ID" value="OGL80094.1"/>
    <property type="molecule type" value="Genomic_DNA"/>
</dbReference>
<dbReference type="Proteomes" id="UP000176897">
    <property type="component" value="Unassembled WGS sequence"/>
</dbReference>
<sequence>MADAHGKLFPGAYGDVPFTPRGYKPPPRERTTRATPAAIPPPVVEDHSGDPTTADGHGSDMRTDRDDTRQSPLRQTGPTATDPAID</sequence>
<dbReference type="AlphaFoldDB" id="A0A1F7UQU1"/>
<comment type="caution">
    <text evidence="2">The sequence shown here is derived from an EMBL/GenBank/DDBJ whole genome shotgun (WGS) entry which is preliminary data.</text>
</comment>
<name>A0A1F7UQU1_9BACT</name>
<evidence type="ECO:0000313" key="3">
    <source>
        <dbReference type="Proteomes" id="UP000176897"/>
    </source>
</evidence>
<proteinExistence type="predicted"/>
<protein>
    <submittedName>
        <fullName evidence="2">Uncharacterized protein</fullName>
    </submittedName>
</protein>
<accession>A0A1F7UQU1</accession>